<evidence type="ECO:0000313" key="3">
    <source>
        <dbReference type="Proteomes" id="UP001355653"/>
    </source>
</evidence>
<sequence>MSGAEWMEEQDMSGTGWTEEVKTQDMQTRDVQTQDVQTQDVFLREYYVGVDLGGTKMLAALISGDGNIIAKEEIPTLAQQGEVAVLDRLGSLIEGLLATVPG</sequence>
<dbReference type="EMBL" id="JAROBY010000018">
    <property type="protein sequence ID" value="MEB4794740.1"/>
    <property type="molecule type" value="Genomic_DNA"/>
</dbReference>
<dbReference type="Proteomes" id="UP001355653">
    <property type="component" value="Unassembled WGS sequence"/>
</dbReference>
<dbReference type="SUPFAM" id="SSF53067">
    <property type="entry name" value="Actin-like ATPase domain"/>
    <property type="match status" value="1"/>
</dbReference>
<organism evidence="2 3">
    <name type="scientific">Paenibacillus chondroitinus</name>
    <dbReference type="NCBI Taxonomy" id="59842"/>
    <lineage>
        <taxon>Bacteria</taxon>
        <taxon>Bacillati</taxon>
        <taxon>Bacillota</taxon>
        <taxon>Bacilli</taxon>
        <taxon>Bacillales</taxon>
        <taxon>Paenibacillaceae</taxon>
        <taxon>Paenibacillus</taxon>
    </lineage>
</organism>
<evidence type="ECO:0008006" key="4">
    <source>
        <dbReference type="Google" id="ProtNLM"/>
    </source>
</evidence>
<name>A0ABU6DAG2_9BACL</name>
<evidence type="ECO:0000313" key="2">
    <source>
        <dbReference type="EMBL" id="MEB4794740.1"/>
    </source>
</evidence>
<reference evidence="2 3" key="1">
    <citation type="submission" date="2023-03" db="EMBL/GenBank/DDBJ databases">
        <title>Bacillus Genome Sequencing.</title>
        <authorList>
            <person name="Dunlap C."/>
        </authorList>
    </citation>
    <scope>NUCLEOTIDE SEQUENCE [LARGE SCALE GENOMIC DNA]</scope>
    <source>
        <strain evidence="2 3">NRS-1351</strain>
    </source>
</reference>
<accession>A0ABU6DAG2</accession>
<keyword evidence="3" id="KW-1185">Reference proteome</keyword>
<feature type="non-terminal residue" evidence="2">
    <location>
        <position position="102"/>
    </location>
</feature>
<dbReference type="InterPro" id="IPR043129">
    <property type="entry name" value="ATPase_NBD"/>
</dbReference>
<proteinExistence type="predicted"/>
<feature type="region of interest" description="Disordered" evidence="1">
    <location>
        <begin position="1"/>
        <end position="34"/>
    </location>
</feature>
<feature type="compositionally biased region" description="Acidic residues" evidence="1">
    <location>
        <begin position="1"/>
        <end position="11"/>
    </location>
</feature>
<gene>
    <name evidence="2" type="ORF">P5G65_12600</name>
</gene>
<dbReference type="Gene3D" id="3.30.420.40">
    <property type="match status" value="1"/>
</dbReference>
<protein>
    <recommendedName>
        <fullName evidence="4">ROK family protein</fullName>
    </recommendedName>
</protein>
<evidence type="ECO:0000256" key="1">
    <source>
        <dbReference type="SAM" id="MobiDB-lite"/>
    </source>
</evidence>
<feature type="compositionally biased region" description="Low complexity" evidence="1">
    <location>
        <begin position="24"/>
        <end position="34"/>
    </location>
</feature>
<comment type="caution">
    <text evidence="2">The sequence shown here is derived from an EMBL/GenBank/DDBJ whole genome shotgun (WGS) entry which is preliminary data.</text>
</comment>